<gene>
    <name evidence="8" type="ORF">ACFQ1T_02440</name>
</gene>
<feature type="signal peptide" evidence="5">
    <location>
        <begin position="1"/>
        <end position="21"/>
    </location>
</feature>
<evidence type="ECO:0000313" key="9">
    <source>
        <dbReference type="Proteomes" id="UP001597106"/>
    </source>
</evidence>
<sequence>MFWRIVASISCLFMVQQAAFAEEDLWSTMQKTASAARELNYQGLFVYHNGSMIRSVQITHIYEGGREFTRNVVLDGRPREVFSEGDDIVIFNAKNDKVVIEKRRGQNLFPAMLPTQLYPLKQNYKLKFVGQERIAGRLAQVIDMVPNDNLRYQYRIWSDTEYGLLLKMSMMDMQGHTLEQIGFNQVSMLHTKDLDWFQPKIDATKPYVMDDTTELTHVEDNLVVPNLPTGYKKVDQISLKVPGRAAPVQQWIFSDGLASVSLFVEPMVKGMQPRVGKKNMGSTNVYAHVLNGYQLVVVGEVPAQTVEQIAQQVTFKK</sequence>
<dbReference type="PIRSF" id="PIRSF005427">
    <property type="entry name" value="RseB"/>
    <property type="match status" value="1"/>
</dbReference>
<dbReference type="Gene3D" id="2.50.20.10">
    <property type="entry name" value="Lipoprotein localisation LolA/LolB/LppX"/>
    <property type="match status" value="1"/>
</dbReference>
<protein>
    <submittedName>
        <fullName evidence="8">MucB/RseB C-terminal domain-containing protein</fullName>
    </submittedName>
</protein>
<proteinExistence type="inferred from homology"/>
<dbReference type="PANTHER" id="PTHR38782:SF1">
    <property type="entry name" value="SIGMA-E FACTOR REGULATORY PROTEIN RSEB"/>
    <property type="match status" value="1"/>
</dbReference>
<dbReference type="Pfam" id="PF17188">
    <property type="entry name" value="MucB_RseB_C"/>
    <property type="match status" value="1"/>
</dbReference>
<dbReference type="InterPro" id="IPR005588">
    <property type="entry name" value="MucB_RseB"/>
</dbReference>
<dbReference type="RefSeq" id="WP_338656727.1">
    <property type="nucleotide sequence ID" value="NZ_JBHTJW010000001.1"/>
</dbReference>
<organism evidence="8 9">
    <name type="scientific">Methylophilus glucosoxydans</name>
    <dbReference type="NCBI Taxonomy" id="752553"/>
    <lineage>
        <taxon>Bacteria</taxon>
        <taxon>Pseudomonadati</taxon>
        <taxon>Pseudomonadota</taxon>
        <taxon>Betaproteobacteria</taxon>
        <taxon>Nitrosomonadales</taxon>
        <taxon>Methylophilaceae</taxon>
        <taxon>Methylophilus</taxon>
    </lineage>
</organism>
<evidence type="ECO:0000256" key="1">
    <source>
        <dbReference type="ARBA" id="ARBA00004418"/>
    </source>
</evidence>
<dbReference type="Gene3D" id="3.30.200.100">
    <property type="entry name" value="MucB/RseB, C-terminal domain"/>
    <property type="match status" value="1"/>
</dbReference>
<reference evidence="9" key="1">
    <citation type="journal article" date="2019" name="Int. J. Syst. Evol. Microbiol.">
        <title>The Global Catalogue of Microorganisms (GCM) 10K type strain sequencing project: providing services to taxonomists for standard genome sequencing and annotation.</title>
        <authorList>
            <consortium name="The Broad Institute Genomics Platform"/>
            <consortium name="The Broad Institute Genome Sequencing Center for Infectious Disease"/>
            <person name="Wu L."/>
            <person name="Ma J."/>
        </authorList>
    </citation>
    <scope>NUCLEOTIDE SEQUENCE [LARGE SCALE GENOMIC DNA]</scope>
    <source>
        <strain evidence="9">CCUG 59685</strain>
    </source>
</reference>
<evidence type="ECO:0000256" key="4">
    <source>
        <dbReference type="ARBA" id="ARBA00022764"/>
    </source>
</evidence>
<keyword evidence="9" id="KW-1185">Reference proteome</keyword>
<dbReference type="InterPro" id="IPR033436">
    <property type="entry name" value="MucB/RseB_C"/>
</dbReference>
<dbReference type="Pfam" id="PF03888">
    <property type="entry name" value="MucB_RseB"/>
    <property type="match status" value="1"/>
</dbReference>
<evidence type="ECO:0000313" key="8">
    <source>
        <dbReference type="EMBL" id="MFD0928630.1"/>
    </source>
</evidence>
<evidence type="ECO:0000256" key="3">
    <source>
        <dbReference type="ARBA" id="ARBA00022729"/>
    </source>
</evidence>
<dbReference type="PANTHER" id="PTHR38782">
    <property type="match status" value="1"/>
</dbReference>
<feature type="domain" description="MucB/RseB N-terminal" evidence="6">
    <location>
        <begin position="28"/>
        <end position="199"/>
    </location>
</feature>
<keyword evidence="4" id="KW-0574">Periplasm</keyword>
<evidence type="ECO:0000259" key="7">
    <source>
        <dbReference type="Pfam" id="PF17188"/>
    </source>
</evidence>
<comment type="similarity">
    <text evidence="2">Belongs to the RseB family.</text>
</comment>
<feature type="chain" id="PRO_5047383323" evidence="5">
    <location>
        <begin position="22"/>
        <end position="317"/>
    </location>
</feature>
<dbReference type="EMBL" id="JBHTJW010000001">
    <property type="protein sequence ID" value="MFD0928630.1"/>
    <property type="molecule type" value="Genomic_DNA"/>
</dbReference>
<dbReference type="InterPro" id="IPR033434">
    <property type="entry name" value="MucB/RseB_N"/>
</dbReference>
<comment type="subcellular location">
    <subcellularLocation>
        <location evidence="1">Periplasm</location>
    </subcellularLocation>
</comment>
<comment type="caution">
    <text evidence="8">The sequence shown here is derived from an EMBL/GenBank/DDBJ whole genome shotgun (WGS) entry which is preliminary data.</text>
</comment>
<dbReference type="Proteomes" id="UP001597106">
    <property type="component" value="Unassembled WGS sequence"/>
</dbReference>
<feature type="domain" description="MucB/RseB C-terminal" evidence="7">
    <location>
        <begin position="222"/>
        <end position="313"/>
    </location>
</feature>
<name>A0ABW3GDR8_9PROT</name>
<dbReference type="InterPro" id="IPR038484">
    <property type="entry name" value="MucB/RseB_C_sf"/>
</dbReference>
<accession>A0ABW3GDR8</accession>
<dbReference type="CDD" id="cd16327">
    <property type="entry name" value="RseB"/>
    <property type="match status" value="1"/>
</dbReference>
<keyword evidence="3 5" id="KW-0732">Signal</keyword>
<evidence type="ECO:0000259" key="6">
    <source>
        <dbReference type="Pfam" id="PF03888"/>
    </source>
</evidence>
<evidence type="ECO:0000256" key="2">
    <source>
        <dbReference type="ARBA" id="ARBA00008150"/>
    </source>
</evidence>
<evidence type="ECO:0000256" key="5">
    <source>
        <dbReference type="SAM" id="SignalP"/>
    </source>
</evidence>